<dbReference type="EMBL" id="CM042889">
    <property type="protein sequence ID" value="KAI4320835.1"/>
    <property type="molecule type" value="Genomic_DNA"/>
</dbReference>
<evidence type="ECO:0000313" key="2">
    <source>
        <dbReference type="Proteomes" id="UP001057402"/>
    </source>
</evidence>
<name>A0ACB9MAS7_9MYRT</name>
<sequence>MEEAKEKWINHYSSSHQILLVVRLLALHSRASDNLKELEELGCTAVIEVDAHTTSKHPLLGAKVIWNIVDLAMEFSLRLVGLVAVELEMYITSVDNAYQL</sequence>
<dbReference type="Proteomes" id="UP001057402">
    <property type="component" value="Chromosome 10"/>
</dbReference>
<accession>A0ACB9MAS7</accession>
<comment type="caution">
    <text evidence="1">The sequence shown here is derived from an EMBL/GenBank/DDBJ whole genome shotgun (WGS) entry which is preliminary data.</text>
</comment>
<proteinExistence type="predicted"/>
<protein>
    <submittedName>
        <fullName evidence="1">Uncharacterized protein</fullName>
    </submittedName>
</protein>
<reference evidence="2" key="1">
    <citation type="journal article" date="2023" name="Front. Plant Sci.">
        <title>Chromosomal-level genome assembly of Melastoma candidum provides insights into trichome evolution.</title>
        <authorList>
            <person name="Zhong Y."/>
            <person name="Wu W."/>
            <person name="Sun C."/>
            <person name="Zou P."/>
            <person name="Liu Y."/>
            <person name="Dai S."/>
            <person name="Zhou R."/>
        </authorList>
    </citation>
    <scope>NUCLEOTIDE SEQUENCE [LARGE SCALE GENOMIC DNA]</scope>
</reference>
<organism evidence="1 2">
    <name type="scientific">Melastoma candidum</name>
    <dbReference type="NCBI Taxonomy" id="119954"/>
    <lineage>
        <taxon>Eukaryota</taxon>
        <taxon>Viridiplantae</taxon>
        <taxon>Streptophyta</taxon>
        <taxon>Embryophyta</taxon>
        <taxon>Tracheophyta</taxon>
        <taxon>Spermatophyta</taxon>
        <taxon>Magnoliopsida</taxon>
        <taxon>eudicotyledons</taxon>
        <taxon>Gunneridae</taxon>
        <taxon>Pentapetalae</taxon>
        <taxon>rosids</taxon>
        <taxon>malvids</taxon>
        <taxon>Myrtales</taxon>
        <taxon>Melastomataceae</taxon>
        <taxon>Melastomatoideae</taxon>
        <taxon>Melastomateae</taxon>
        <taxon>Melastoma</taxon>
    </lineage>
</organism>
<gene>
    <name evidence="1" type="ORF">MLD38_034279</name>
</gene>
<keyword evidence="2" id="KW-1185">Reference proteome</keyword>
<evidence type="ECO:0000313" key="1">
    <source>
        <dbReference type="EMBL" id="KAI4320835.1"/>
    </source>
</evidence>